<keyword evidence="6" id="KW-0966">Cell projection</keyword>
<sequence length="167" mass="19496">MEFIGGSYAGEHKYERMHGQGKYTFPTGTQYVGELKDGMFHGQGVLYFPNGSKYEAIWEKGITKQGVLTFEDGLQYHDRDWDYCDGYDRRFYSERCHRLRPAGESQLTDHHPPRIIPDACYDCGNGFYNPSTRVVTSYEGRFLRNTDDQEHAWIVRTCRKAWEEPSI</sequence>
<evidence type="ECO:0000256" key="6">
    <source>
        <dbReference type="ARBA" id="ARBA00023273"/>
    </source>
</evidence>
<name>A0AAV2IZW6_KNICA</name>
<dbReference type="InterPro" id="IPR003409">
    <property type="entry name" value="MORN"/>
</dbReference>
<evidence type="ECO:0000256" key="5">
    <source>
        <dbReference type="ARBA" id="ARBA00023069"/>
    </source>
</evidence>
<protein>
    <recommendedName>
        <fullName evidence="2">MORN repeat-containing protein 5</fullName>
    </recommendedName>
</protein>
<dbReference type="PANTHER" id="PTHR46437">
    <property type="entry name" value="MORN REPEAT-CONTAINING PROTEIN 5"/>
    <property type="match status" value="1"/>
</dbReference>
<evidence type="ECO:0000256" key="1">
    <source>
        <dbReference type="ARBA" id="ARBA00004230"/>
    </source>
</evidence>
<keyword evidence="8" id="KW-1185">Reference proteome</keyword>
<keyword evidence="3" id="KW-0677">Repeat</keyword>
<dbReference type="Pfam" id="PF02493">
    <property type="entry name" value="MORN"/>
    <property type="match status" value="2"/>
</dbReference>
<dbReference type="PANTHER" id="PTHR46437:SF1">
    <property type="entry name" value="MORN REPEAT-CONTAINING PROTEIN 5"/>
    <property type="match status" value="1"/>
</dbReference>
<dbReference type="InterPro" id="IPR042814">
    <property type="entry name" value="Morn5"/>
</dbReference>
<comment type="subcellular location">
    <subcellularLocation>
        <location evidence="1">Cell projection</location>
        <location evidence="1">Cilium</location>
        <location evidence="1">Flagellum</location>
    </subcellularLocation>
</comment>
<evidence type="ECO:0000256" key="2">
    <source>
        <dbReference type="ARBA" id="ARBA00016322"/>
    </source>
</evidence>
<dbReference type="GO" id="GO:0031514">
    <property type="term" value="C:motile cilium"/>
    <property type="evidence" value="ECO:0007669"/>
    <property type="project" value="UniProtKB-SubCell"/>
</dbReference>
<dbReference type="EMBL" id="OZ035823">
    <property type="protein sequence ID" value="CAL1570010.1"/>
    <property type="molecule type" value="Genomic_DNA"/>
</dbReference>
<dbReference type="AlphaFoldDB" id="A0AAV2IZW6"/>
<keyword evidence="4" id="KW-0282">Flagellum</keyword>
<accession>A0AAV2IZW6</accession>
<dbReference type="Gene3D" id="2.20.110.10">
    <property type="entry name" value="Histone H3 K4-specific methyltransferase SET7/9 N-terminal domain"/>
    <property type="match status" value="1"/>
</dbReference>
<dbReference type="SMART" id="SM00698">
    <property type="entry name" value="MORN"/>
    <property type="match status" value="2"/>
</dbReference>
<evidence type="ECO:0000256" key="4">
    <source>
        <dbReference type="ARBA" id="ARBA00022846"/>
    </source>
</evidence>
<organism evidence="7 8">
    <name type="scientific">Knipowitschia caucasica</name>
    <name type="common">Caucasian dwarf goby</name>
    <name type="synonym">Pomatoschistus caucasicus</name>
    <dbReference type="NCBI Taxonomy" id="637954"/>
    <lineage>
        <taxon>Eukaryota</taxon>
        <taxon>Metazoa</taxon>
        <taxon>Chordata</taxon>
        <taxon>Craniata</taxon>
        <taxon>Vertebrata</taxon>
        <taxon>Euteleostomi</taxon>
        <taxon>Actinopterygii</taxon>
        <taxon>Neopterygii</taxon>
        <taxon>Teleostei</taxon>
        <taxon>Neoteleostei</taxon>
        <taxon>Acanthomorphata</taxon>
        <taxon>Gobiaria</taxon>
        <taxon>Gobiiformes</taxon>
        <taxon>Gobioidei</taxon>
        <taxon>Gobiidae</taxon>
        <taxon>Gobiinae</taxon>
        <taxon>Knipowitschia</taxon>
    </lineage>
</organism>
<evidence type="ECO:0000313" key="7">
    <source>
        <dbReference type="EMBL" id="CAL1570010.1"/>
    </source>
</evidence>
<proteinExistence type="predicted"/>
<dbReference type="SUPFAM" id="SSF82185">
    <property type="entry name" value="Histone H3 K4-specific methyltransferase SET7/9 N-terminal domain"/>
    <property type="match status" value="1"/>
</dbReference>
<evidence type="ECO:0000313" key="8">
    <source>
        <dbReference type="Proteomes" id="UP001497482"/>
    </source>
</evidence>
<dbReference type="Proteomes" id="UP001497482">
    <property type="component" value="Chromosome 1"/>
</dbReference>
<reference evidence="7 8" key="1">
    <citation type="submission" date="2024-04" db="EMBL/GenBank/DDBJ databases">
        <authorList>
            <person name="Waldvogel A.-M."/>
            <person name="Schoenle A."/>
        </authorList>
    </citation>
    <scope>NUCLEOTIDE SEQUENCE [LARGE SCALE GENOMIC DNA]</scope>
</reference>
<gene>
    <name evidence="7" type="ORF">KC01_LOCUS2361</name>
</gene>
<evidence type="ECO:0000256" key="3">
    <source>
        <dbReference type="ARBA" id="ARBA00022737"/>
    </source>
</evidence>
<keyword evidence="5" id="KW-0969">Cilium</keyword>